<keyword evidence="2" id="KW-1185">Reference proteome</keyword>
<dbReference type="EMBL" id="JAFBDH010000002">
    <property type="protein sequence ID" value="MBM7549912.1"/>
    <property type="molecule type" value="Genomic_DNA"/>
</dbReference>
<organism evidence="1 2">
    <name type="scientific">Peptoniphilus gorbachii</name>
    <dbReference type="NCBI Taxonomy" id="411567"/>
    <lineage>
        <taxon>Bacteria</taxon>
        <taxon>Bacillati</taxon>
        <taxon>Bacillota</taxon>
        <taxon>Tissierellia</taxon>
        <taxon>Tissierellales</taxon>
        <taxon>Peptoniphilaceae</taxon>
        <taxon>Peptoniphilus</taxon>
    </lineage>
</organism>
<evidence type="ECO:0000313" key="1">
    <source>
        <dbReference type="EMBL" id="MBM7549912.1"/>
    </source>
</evidence>
<proteinExistence type="predicted"/>
<protein>
    <submittedName>
        <fullName evidence="1">Uncharacterized protein</fullName>
    </submittedName>
</protein>
<reference evidence="1 2" key="1">
    <citation type="submission" date="2021-01" db="EMBL/GenBank/DDBJ databases">
        <title>Genomic Encyclopedia of Type Strains, Phase IV (KMG-IV): sequencing the most valuable type-strain genomes for metagenomic binning, comparative biology and taxonomic classification.</title>
        <authorList>
            <person name="Goeker M."/>
        </authorList>
    </citation>
    <scope>NUCLEOTIDE SEQUENCE [LARGE SCALE GENOMIC DNA]</scope>
    <source>
        <strain evidence="1 2">DSM 21461</strain>
    </source>
</reference>
<sequence length="155" mass="17926">MFATLLTTNTFAISYNSKNESFLDNKVGSFYFKDGAKAMNNPFFYETEQDPWSYQGKKRVMQKEASDEDFIYGLVSDLFAVPYIVPKIVMDIIGKSHHVGETGTIESWKSEKRRYKTSQITGKKQLDSKWVLYRVRFTNSDGEVLSDTTNSYKVY</sequence>
<name>A0ABS2MIT1_9FIRM</name>
<accession>A0ABS2MIT1</accession>
<dbReference type="Proteomes" id="UP000720595">
    <property type="component" value="Unassembled WGS sequence"/>
</dbReference>
<comment type="caution">
    <text evidence="1">The sequence shown here is derived from an EMBL/GenBank/DDBJ whole genome shotgun (WGS) entry which is preliminary data.</text>
</comment>
<evidence type="ECO:0000313" key="2">
    <source>
        <dbReference type="Proteomes" id="UP000720595"/>
    </source>
</evidence>
<gene>
    <name evidence="1" type="ORF">JOD41_000634</name>
</gene>